<dbReference type="Pfam" id="PF02634">
    <property type="entry name" value="FdhD-NarQ"/>
    <property type="match status" value="1"/>
</dbReference>
<evidence type="ECO:0000256" key="1">
    <source>
        <dbReference type="ARBA" id="ARBA00022490"/>
    </source>
</evidence>
<gene>
    <name evidence="3 5" type="primary">fdhD</name>
    <name evidence="5" type="ORF">SK069_04100</name>
</gene>
<proteinExistence type="inferred from homology"/>
<comment type="function">
    <text evidence="3">Required for formate dehydrogenase (FDH) activity. Acts as a sulfur carrier protein that transfers sulfur from IscS to the molybdenum cofactor prior to its insertion into FDH.</text>
</comment>
<feature type="region of interest" description="Disordered" evidence="4">
    <location>
        <begin position="1"/>
        <end position="21"/>
    </location>
</feature>
<feature type="binding site" evidence="3">
    <location>
        <begin position="265"/>
        <end position="270"/>
    </location>
    <ligand>
        <name>Mo-bis(molybdopterin guanine dinucleotide)</name>
        <dbReference type="ChEBI" id="CHEBI:60539"/>
    </ligand>
</feature>
<dbReference type="Proteomes" id="UP001277761">
    <property type="component" value="Unassembled WGS sequence"/>
</dbReference>
<comment type="caution">
    <text evidence="5">The sequence shown here is derived from an EMBL/GenBank/DDBJ whole genome shotgun (WGS) entry which is preliminary data.</text>
</comment>
<reference evidence="5 6" key="1">
    <citation type="submission" date="2023-11" db="EMBL/GenBank/DDBJ databases">
        <authorList>
            <person name="Xu M."/>
            <person name="Jiang T."/>
        </authorList>
    </citation>
    <scope>NUCLEOTIDE SEQUENCE [LARGE SCALE GENOMIC DNA]</scope>
    <source>
        <strain evidence="5 6">SD</strain>
    </source>
</reference>
<accession>A0ABU4VHB0</accession>
<keyword evidence="6" id="KW-1185">Reference proteome</keyword>
<evidence type="ECO:0000256" key="4">
    <source>
        <dbReference type="SAM" id="MobiDB-lite"/>
    </source>
</evidence>
<dbReference type="InterPro" id="IPR016193">
    <property type="entry name" value="Cytidine_deaminase-like"/>
</dbReference>
<evidence type="ECO:0000313" key="6">
    <source>
        <dbReference type="Proteomes" id="UP001277761"/>
    </source>
</evidence>
<comment type="subcellular location">
    <subcellularLocation>
        <location evidence="3">Cytoplasm</location>
    </subcellularLocation>
</comment>
<evidence type="ECO:0000256" key="2">
    <source>
        <dbReference type="ARBA" id="ARBA00023150"/>
    </source>
</evidence>
<sequence length="288" mass="29950">MRAPAVPAEHATAGSRRTGATPVSVIALDGSTARRRRDRLATEEPLEVRVAGPGEEPVAVAVTMRTPGNDLELAAGLLAAEGLLGDGIAAARACPDAENVVQVRLRSPLRRDRLRRRIEISSSCGLCGHTTIDELAVRCPGLDPAAGPALDPALLFALPERLREHQRLFATTGGLHAAAGFAADGTLLALREDVGRHNALDKLLGRRVLDPATPPPAIVLLSGRASLELVQKAAIAGVPVLCAVSAPSSLAVDAARALGVTLVGFLRGERANVYAHPERLGLDAEAAR</sequence>
<evidence type="ECO:0000313" key="5">
    <source>
        <dbReference type="EMBL" id="MDX8150767.1"/>
    </source>
</evidence>
<dbReference type="NCBIfam" id="TIGR00129">
    <property type="entry name" value="fdhD_narQ"/>
    <property type="match status" value="1"/>
</dbReference>
<comment type="similarity">
    <text evidence="3">Belongs to the FdhD family.</text>
</comment>
<dbReference type="Gene3D" id="3.40.140.10">
    <property type="entry name" value="Cytidine Deaminase, domain 2"/>
    <property type="match status" value="1"/>
</dbReference>
<dbReference type="SUPFAM" id="SSF53927">
    <property type="entry name" value="Cytidine deaminase-like"/>
    <property type="match status" value="1"/>
</dbReference>
<dbReference type="RefSeq" id="WP_319952910.1">
    <property type="nucleotide sequence ID" value="NZ_JAXAVX010000001.1"/>
</dbReference>
<protein>
    <recommendedName>
        <fullName evidence="3">Sulfur carrier protein FdhD</fullName>
    </recommendedName>
</protein>
<dbReference type="Gene3D" id="3.10.20.10">
    <property type="match status" value="1"/>
</dbReference>
<dbReference type="PANTHER" id="PTHR30592:SF1">
    <property type="entry name" value="SULFUR CARRIER PROTEIN FDHD"/>
    <property type="match status" value="1"/>
</dbReference>
<feature type="active site" description="Cysteine persulfide intermediate" evidence="3">
    <location>
        <position position="124"/>
    </location>
</feature>
<organism evidence="5 6">
    <name type="scientific">Patulibacter brassicae</name>
    <dbReference type="NCBI Taxonomy" id="1705717"/>
    <lineage>
        <taxon>Bacteria</taxon>
        <taxon>Bacillati</taxon>
        <taxon>Actinomycetota</taxon>
        <taxon>Thermoleophilia</taxon>
        <taxon>Solirubrobacterales</taxon>
        <taxon>Patulibacteraceae</taxon>
        <taxon>Patulibacter</taxon>
    </lineage>
</organism>
<dbReference type="HAMAP" id="MF_00187">
    <property type="entry name" value="FdhD"/>
    <property type="match status" value="1"/>
</dbReference>
<dbReference type="EMBL" id="JAXAVX010000001">
    <property type="protein sequence ID" value="MDX8150767.1"/>
    <property type="molecule type" value="Genomic_DNA"/>
</dbReference>
<dbReference type="PIRSF" id="PIRSF015626">
    <property type="entry name" value="FdhD"/>
    <property type="match status" value="1"/>
</dbReference>
<keyword evidence="2 3" id="KW-0501">Molybdenum cofactor biosynthesis</keyword>
<evidence type="ECO:0000256" key="3">
    <source>
        <dbReference type="HAMAP-Rule" id="MF_00187"/>
    </source>
</evidence>
<dbReference type="PANTHER" id="PTHR30592">
    <property type="entry name" value="FORMATE DEHYDROGENASE"/>
    <property type="match status" value="1"/>
</dbReference>
<name>A0ABU4VHB0_9ACTN</name>
<keyword evidence="1 3" id="KW-0963">Cytoplasm</keyword>
<dbReference type="InterPro" id="IPR003786">
    <property type="entry name" value="FdhD"/>
</dbReference>